<dbReference type="AlphaFoldDB" id="A0A2N4UG38"/>
<dbReference type="PANTHER" id="PTHR42928:SF5">
    <property type="entry name" value="BLR1237 PROTEIN"/>
    <property type="match status" value="1"/>
</dbReference>
<accession>A0A2N4UG38</accession>
<feature type="chain" id="PRO_5014904621" evidence="2">
    <location>
        <begin position="26"/>
        <end position="324"/>
    </location>
</feature>
<dbReference type="CDD" id="cd07012">
    <property type="entry name" value="PBP2_Bug_TTT"/>
    <property type="match status" value="1"/>
</dbReference>
<dbReference type="PANTHER" id="PTHR42928">
    <property type="entry name" value="TRICARBOXYLATE-BINDING PROTEIN"/>
    <property type="match status" value="1"/>
</dbReference>
<dbReference type="PIRSF" id="PIRSF017082">
    <property type="entry name" value="YflP"/>
    <property type="match status" value="1"/>
</dbReference>
<name>A0A2N4UG38_9BURK</name>
<comment type="similarity">
    <text evidence="1">Belongs to the UPF0065 (bug) family.</text>
</comment>
<dbReference type="Gene3D" id="3.40.190.150">
    <property type="entry name" value="Bordetella uptake gene, domain 1"/>
    <property type="match status" value="1"/>
</dbReference>
<protein>
    <submittedName>
        <fullName evidence="3">ABC transporter substrate-binding protein</fullName>
    </submittedName>
</protein>
<proteinExistence type="inferred from homology"/>
<organism evidence="3 4">
    <name type="scientific">Pollutimonas nitritireducens</name>
    <dbReference type="NCBI Taxonomy" id="2045209"/>
    <lineage>
        <taxon>Bacteria</taxon>
        <taxon>Pseudomonadati</taxon>
        <taxon>Pseudomonadota</taxon>
        <taxon>Betaproteobacteria</taxon>
        <taxon>Burkholderiales</taxon>
        <taxon>Alcaligenaceae</taxon>
        <taxon>Pollutimonas</taxon>
    </lineage>
</organism>
<feature type="signal peptide" evidence="2">
    <location>
        <begin position="1"/>
        <end position="25"/>
    </location>
</feature>
<evidence type="ECO:0000256" key="1">
    <source>
        <dbReference type="ARBA" id="ARBA00006987"/>
    </source>
</evidence>
<sequence length="324" mass="34547">MTLGNFSLRAVMALAASTVAFSAQAETYPTREITMVVIGPPGGATDQAARLVANRMSERLGKPVVVNNKPGAGGNIASEYVARSNPDGYTIMLGTQGTHAFNQYLYKDLRFDPAKDFVPVRGVLSLPSVLVANPSTPYTSVKELVDYAKKNPNKIASASAGMGTGTHLALALFNKVAGTETMHVPYKGSSFVITDLVGGRVDFAFDYPVGALQLIHSGKLRALAVAGANRFPLLPDVPTLAESGYPEAEFTTWFGLFFPANTPAPIVDRWRTELDSIVQEPSYAEAALRIGGEPFQSGGEFAAYVKAERIKARELVLSTGAKVE</sequence>
<dbReference type="RefSeq" id="WP_102070093.1">
    <property type="nucleotide sequence ID" value="NZ_PDNV01000006.1"/>
</dbReference>
<keyword evidence="2" id="KW-0732">Signal</keyword>
<gene>
    <name evidence="3" type="ORF">CR155_11150</name>
</gene>
<dbReference type="EMBL" id="PDNV01000006">
    <property type="protein sequence ID" value="PLC53976.1"/>
    <property type="molecule type" value="Genomic_DNA"/>
</dbReference>
<keyword evidence="4" id="KW-1185">Reference proteome</keyword>
<dbReference type="InterPro" id="IPR042100">
    <property type="entry name" value="Bug_dom1"/>
</dbReference>
<reference evidence="3 4" key="1">
    <citation type="submission" date="2017-10" db="EMBL/GenBank/DDBJ databases">
        <title>Two draft genome sequences of Pusillimonas sp. strains isolated from a nitrate- and radionuclide-contaminated groundwater in Russia.</title>
        <authorList>
            <person name="Grouzdev D.S."/>
            <person name="Tourova T.P."/>
            <person name="Goeva M.A."/>
            <person name="Babich T.L."/>
            <person name="Sokolova D.S."/>
            <person name="Abdullin R."/>
            <person name="Poltaraus A.B."/>
            <person name="Toshchakov S.V."/>
            <person name="Nazina T.N."/>
        </authorList>
    </citation>
    <scope>NUCLEOTIDE SEQUENCE [LARGE SCALE GENOMIC DNA]</scope>
    <source>
        <strain evidence="3 4">JR1/69-2-13</strain>
    </source>
</reference>
<dbReference type="Pfam" id="PF03401">
    <property type="entry name" value="TctC"/>
    <property type="match status" value="1"/>
</dbReference>
<evidence type="ECO:0000256" key="2">
    <source>
        <dbReference type="SAM" id="SignalP"/>
    </source>
</evidence>
<dbReference type="InterPro" id="IPR005064">
    <property type="entry name" value="BUG"/>
</dbReference>
<evidence type="ECO:0000313" key="3">
    <source>
        <dbReference type="EMBL" id="PLC53976.1"/>
    </source>
</evidence>
<dbReference type="SUPFAM" id="SSF53850">
    <property type="entry name" value="Periplasmic binding protein-like II"/>
    <property type="match status" value="1"/>
</dbReference>
<dbReference type="Proteomes" id="UP000234328">
    <property type="component" value="Unassembled WGS sequence"/>
</dbReference>
<dbReference type="OrthoDB" id="7250553at2"/>
<evidence type="ECO:0000313" key="4">
    <source>
        <dbReference type="Proteomes" id="UP000234328"/>
    </source>
</evidence>
<comment type="caution">
    <text evidence="3">The sequence shown here is derived from an EMBL/GenBank/DDBJ whole genome shotgun (WGS) entry which is preliminary data.</text>
</comment>
<dbReference type="Gene3D" id="3.40.190.10">
    <property type="entry name" value="Periplasmic binding protein-like II"/>
    <property type="match status" value="1"/>
</dbReference>